<dbReference type="InterPro" id="IPR036271">
    <property type="entry name" value="Tet_transcr_reg_TetR-rel_C_sf"/>
</dbReference>
<dbReference type="EMBL" id="VUMX01000007">
    <property type="protein sequence ID" value="MST86760.1"/>
    <property type="molecule type" value="Genomic_DNA"/>
</dbReference>
<dbReference type="GO" id="GO:0003677">
    <property type="term" value="F:DNA binding"/>
    <property type="evidence" value="ECO:0007669"/>
    <property type="project" value="UniProtKB-UniRule"/>
</dbReference>
<organism evidence="4 5">
    <name type="scientific">Lactobacillus porci</name>
    <dbReference type="NCBI Taxonomy" id="2012477"/>
    <lineage>
        <taxon>Bacteria</taxon>
        <taxon>Bacillati</taxon>
        <taxon>Bacillota</taxon>
        <taxon>Bacilli</taxon>
        <taxon>Lactobacillales</taxon>
        <taxon>Lactobacillaceae</taxon>
        <taxon>Lactobacillus</taxon>
    </lineage>
</organism>
<reference evidence="4 5" key="1">
    <citation type="submission" date="2019-08" db="EMBL/GenBank/DDBJ databases">
        <title>In-depth cultivation of the pig gut microbiome towards novel bacterial diversity and tailored functional studies.</title>
        <authorList>
            <person name="Wylensek D."/>
            <person name="Hitch T.C.A."/>
            <person name="Clavel T."/>
        </authorList>
    </citation>
    <scope>NUCLEOTIDE SEQUENCE [LARGE SCALE GENOMIC DNA]</scope>
    <source>
        <strain evidence="4 5">Bifido-178-WT-2B</strain>
    </source>
</reference>
<keyword evidence="5" id="KW-1185">Reference proteome</keyword>
<evidence type="ECO:0000256" key="1">
    <source>
        <dbReference type="ARBA" id="ARBA00023125"/>
    </source>
</evidence>
<evidence type="ECO:0000256" key="2">
    <source>
        <dbReference type="PROSITE-ProRule" id="PRU00335"/>
    </source>
</evidence>
<dbReference type="InterPro" id="IPR009057">
    <property type="entry name" value="Homeodomain-like_sf"/>
</dbReference>
<dbReference type="RefSeq" id="WP_154547846.1">
    <property type="nucleotide sequence ID" value="NZ_VUMX01000007.1"/>
</dbReference>
<keyword evidence="1 2" id="KW-0238">DNA-binding</keyword>
<dbReference type="AlphaFoldDB" id="A0A6A8MDM6"/>
<dbReference type="Gene3D" id="1.10.357.10">
    <property type="entry name" value="Tetracycline Repressor, domain 2"/>
    <property type="match status" value="1"/>
</dbReference>
<evidence type="ECO:0000259" key="3">
    <source>
        <dbReference type="PROSITE" id="PS50977"/>
    </source>
</evidence>
<sequence>MARRKEIDREKILDIAYKLALKDGLESVTARSIAKQGHFSTQPIYLEFRNMTSLRREVLDRITSNLQEKTLQKVYVSQPVYDLDLSYLNFARHHRSLFSSLFVKGRFGDQLIKDCLIKVGKDKVKEQFPDLPEPDLDCLTRFNWILVNGMAVMLVDGLLEYDQDSIVNLLDQHLNQHLKQLQDKASE</sequence>
<proteinExistence type="predicted"/>
<evidence type="ECO:0000313" key="4">
    <source>
        <dbReference type="EMBL" id="MST86760.1"/>
    </source>
</evidence>
<protein>
    <submittedName>
        <fullName evidence="4">TetR/AcrR family transcriptional regulator</fullName>
    </submittedName>
</protein>
<comment type="caution">
    <text evidence="4">The sequence shown here is derived from an EMBL/GenBank/DDBJ whole genome shotgun (WGS) entry which is preliminary data.</text>
</comment>
<dbReference type="InterPro" id="IPR001647">
    <property type="entry name" value="HTH_TetR"/>
</dbReference>
<feature type="domain" description="HTH tetR-type" evidence="3">
    <location>
        <begin position="6"/>
        <end position="66"/>
    </location>
</feature>
<evidence type="ECO:0000313" key="5">
    <source>
        <dbReference type="Proteomes" id="UP000438120"/>
    </source>
</evidence>
<feature type="DNA-binding region" description="H-T-H motif" evidence="2">
    <location>
        <begin position="29"/>
        <end position="48"/>
    </location>
</feature>
<dbReference type="OrthoDB" id="66596at2"/>
<dbReference type="PROSITE" id="PS50977">
    <property type="entry name" value="HTH_TETR_2"/>
    <property type="match status" value="1"/>
</dbReference>
<dbReference type="SUPFAM" id="SSF46689">
    <property type="entry name" value="Homeodomain-like"/>
    <property type="match status" value="1"/>
</dbReference>
<dbReference type="Proteomes" id="UP000438120">
    <property type="component" value="Unassembled WGS sequence"/>
</dbReference>
<gene>
    <name evidence="4" type="ORF">FYJ62_03675</name>
</gene>
<accession>A0A6A8MDM6</accession>
<name>A0A6A8MDM6_9LACO</name>
<dbReference type="SUPFAM" id="SSF48498">
    <property type="entry name" value="Tetracyclin repressor-like, C-terminal domain"/>
    <property type="match status" value="1"/>
</dbReference>